<dbReference type="PROSITE" id="PS50885">
    <property type="entry name" value="HAMP"/>
    <property type="match status" value="1"/>
</dbReference>
<gene>
    <name evidence="9" type="ORF">GCM10022228_10170</name>
</gene>
<dbReference type="InterPro" id="IPR051310">
    <property type="entry name" value="MCP_chemotaxis"/>
</dbReference>
<protein>
    <submittedName>
        <fullName evidence="9">Methyl-accepting chemotaxis protein</fullName>
    </submittedName>
</protein>
<dbReference type="CDD" id="cd11386">
    <property type="entry name" value="MCP_signal"/>
    <property type="match status" value="1"/>
</dbReference>
<comment type="caution">
    <text evidence="9">The sequence shown here is derived from an EMBL/GenBank/DDBJ whole genome shotgun (WGS) entry which is preliminary data.</text>
</comment>
<evidence type="ECO:0000256" key="4">
    <source>
        <dbReference type="PROSITE-ProRule" id="PRU00284"/>
    </source>
</evidence>
<sequence length="670" mass="72062">MQTDTTAIVGIVRMSLDGVVLYVNHGFEQLTGESESPVGQHWARLLAPGEEQTPRLATLKRLLGRERVWTGELWLAARAGQPVRCRVTATPLYDDTRLSGAALVCRPLAAGAADTPRRGRWLRRLNPASLTFKTTALGTLAVAMIAGAIGVGSLLSSNAQQAISRTGESISAIANLNAIEGASISGRREINQAMADLDHIEDPQRFKARLEGFEDAMLGHWQTFLDAMNPELGIDTDELDTLLQGHYEDGIYPAMRHLLDDGDQASAREAFGAFLSEDAGVFSRRLSEMSQRYQQEAVEAANQSERFQHQIANGLWLGGLLSLAVFLATCVKLIRDIRRPMRSAQLFAMQIAAGNLKAHPPHQQNTEIGRVLDAVELMTLALEGLIDQVRRGVDTVTPAADGVARSSQTIAAQFEQQASAVQQTAAAMDEISTTVHQNADNAQAAAAVSNDNAQKVQRAEADMHALSTSMGEIHTQTTAMEALVQQIDEVAFQTNILALNASVEAARAGEQGRGFAVVAQEVRNLAQRSAQTASEVKSMIARAQQAVAKGVQDTETTGAVMEDIQTASSKINDLIDEISQAAKEQSDGVSQVSQAIAQIDDAIQSSSGELSGLDSASQALNEEARILTHSAQAFETRRTRFSRAADEAGAPLAEAPARTRAHTQEDWDSF</sequence>
<dbReference type="SMART" id="SM00283">
    <property type="entry name" value="MA"/>
    <property type="match status" value="1"/>
</dbReference>
<evidence type="ECO:0000313" key="10">
    <source>
        <dbReference type="Proteomes" id="UP001500133"/>
    </source>
</evidence>
<dbReference type="Gene3D" id="1.10.287.950">
    <property type="entry name" value="Methyl-accepting chemotaxis protein"/>
    <property type="match status" value="1"/>
</dbReference>
<evidence type="ECO:0000259" key="7">
    <source>
        <dbReference type="PROSITE" id="PS50111"/>
    </source>
</evidence>
<feature type="transmembrane region" description="Helical" evidence="6">
    <location>
        <begin position="130"/>
        <end position="155"/>
    </location>
</feature>
<keyword evidence="10" id="KW-1185">Reference proteome</keyword>
<dbReference type="InterPro" id="IPR000014">
    <property type="entry name" value="PAS"/>
</dbReference>
<feature type="region of interest" description="Disordered" evidence="5">
    <location>
        <begin position="640"/>
        <end position="670"/>
    </location>
</feature>
<evidence type="ECO:0000256" key="3">
    <source>
        <dbReference type="ARBA" id="ARBA00029447"/>
    </source>
</evidence>
<dbReference type="EMBL" id="BAAAZT010000030">
    <property type="protein sequence ID" value="GAA3901389.1"/>
    <property type="molecule type" value="Genomic_DNA"/>
</dbReference>
<feature type="transmembrane region" description="Helical" evidence="6">
    <location>
        <begin position="314"/>
        <end position="334"/>
    </location>
</feature>
<evidence type="ECO:0000256" key="6">
    <source>
        <dbReference type="SAM" id="Phobius"/>
    </source>
</evidence>
<evidence type="ECO:0000259" key="8">
    <source>
        <dbReference type="PROSITE" id="PS50885"/>
    </source>
</evidence>
<dbReference type="PANTHER" id="PTHR43531:SF11">
    <property type="entry name" value="METHYL-ACCEPTING CHEMOTAXIS PROTEIN 3"/>
    <property type="match status" value="1"/>
</dbReference>
<comment type="similarity">
    <text evidence="3">Belongs to the methyl-accepting chemotaxis (MCP) protein family.</text>
</comment>
<keyword evidence="2 4" id="KW-0807">Transducer</keyword>
<evidence type="ECO:0000256" key="5">
    <source>
        <dbReference type="SAM" id="MobiDB-lite"/>
    </source>
</evidence>
<keyword evidence="1" id="KW-0145">Chemotaxis</keyword>
<dbReference type="InterPro" id="IPR035965">
    <property type="entry name" value="PAS-like_dom_sf"/>
</dbReference>
<accession>A0ABP7LI39</accession>
<dbReference type="SMART" id="SM00304">
    <property type="entry name" value="HAMP"/>
    <property type="match status" value="1"/>
</dbReference>
<dbReference type="PRINTS" id="PR00260">
    <property type="entry name" value="CHEMTRNSDUCR"/>
</dbReference>
<organism evidence="9 10">
    <name type="scientific">Halomonas cibimaris</name>
    <dbReference type="NCBI Taxonomy" id="657012"/>
    <lineage>
        <taxon>Bacteria</taxon>
        <taxon>Pseudomonadati</taxon>
        <taxon>Pseudomonadota</taxon>
        <taxon>Gammaproteobacteria</taxon>
        <taxon>Oceanospirillales</taxon>
        <taxon>Halomonadaceae</taxon>
        <taxon>Halomonas</taxon>
    </lineage>
</organism>
<dbReference type="InterPro" id="IPR003660">
    <property type="entry name" value="HAMP_dom"/>
</dbReference>
<dbReference type="SUPFAM" id="SSF55785">
    <property type="entry name" value="PYP-like sensor domain (PAS domain)"/>
    <property type="match status" value="1"/>
</dbReference>
<dbReference type="Pfam" id="PF13426">
    <property type="entry name" value="PAS_9"/>
    <property type="match status" value="1"/>
</dbReference>
<feature type="domain" description="HAMP" evidence="8">
    <location>
        <begin position="335"/>
        <end position="387"/>
    </location>
</feature>
<keyword evidence="6" id="KW-1133">Transmembrane helix</keyword>
<evidence type="ECO:0000256" key="2">
    <source>
        <dbReference type="ARBA" id="ARBA00023224"/>
    </source>
</evidence>
<dbReference type="RefSeq" id="WP_344702964.1">
    <property type="nucleotide sequence ID" value="NZ_BAAAZT010000030.1"/>
</dbReference>
<dbReference type="Pfam" id="PF00015">
    <property type="entry name" value="MCPsignal"/>
    <property type="match status" value="1"/>
</dbReference>
<dbReference type="PANTHER" id="PTHR43531">
    <property type="entry name" value="PROTEIN ICFG"/>
    <property type="match status" value="1"/>
</dbReference>
<reference evidence="10" key="1">
    <citation type="journal article" date="2019" name="Int. J. Syst. Evol. Microbiol.">
        <title>The Global Catalogue of Microorganisms (GCM) 10K type strain sequencing project: providing services to taxonomists for standard genome sequencing and annotation.</title>
        <authorList>
            <consortium name="The Broad Institute Genomics Platform"/>
            <consortium name="The Broad Institute Genome Sequencing Center for Infectious Disease"/>
            <person name="Wu L."/>
            <person name="Ma J."/>
        </authorList>
    </citation>
    <scope>NUCLEOTIDE SEQUENCE [LARGE SCALE GENOMIC DNA]</scope>
    <source>
        <strain evidence="10">JCM 16914</strain>
    </source>
</reference>
<dbReference type="InterPro" id="IPR004089">
    <property type="entry name" value="MCPsignal_dom"/>
</dbReference>
<feature type="domain" description="Methyl-accepting transducer" evidence="7">
    <location>
        <begin position="392"/>
        <end position="614"/>
    </location>
</feature>
<keyword evidence="6" id="KW-0812">Transmembrane</keyword>
<name>A0ABP7LI39_9GAMM</name>
<dbReference type="Proteomes" id="UP001500133">
    <property type="component" value="Unassembled WGS sequence"/>
</dbReference>
<dbReference type="SUPFAM" id="SSF58104">
    <property type="entry name" value="Methyl-accepting chemotaxis protein (MCP) signaling domain"/>
    <property type="match status" value="1"/>
</dbReference>
<dbReference type="Gene3D" id="3.30.450.20">
    <property type="entry name" value="PAS domain"/>
    <property type="match status" value="1"/>
</dbReference>
<dbReference type="NCBIfam" id="TIGR00229">
    <property type="entry name" value="sensory_box"/>
    <property type="match status" value="1"/>
</dbReference>
<evidence type="ECO:0000313" key="9">
    <source>
        <dbReference type="EMBL" id="GAA3901389.1"/>
    </source>
</evidence>
<dbReference type="CDD" id="cd00130">
    <property type="entry name" value="PAS"/>
    <property type="match status" value="1"/>
</dbReference>
<feature type="compositionally biased region" description="Low complexity" evidence="5">
    <location>
        <begin position="647"/>
        <end position="656"/>
    </location>
</feature>
<keyword evidence="6" id="KW-0472">Membrane</keyword>
<proteinExistence type="inferred from homology"/>
<dbReference type="PROSITE" id="PS50111">
    <property type="entry name" value="CHEMOTAXIS_TRANSDUC_2"/>
    <property type="match status" value="1"/>
</dbReference>
<dbReference type="InterPro" id="IPR004090">
    <property type="entry name" value="Chemotax_Me-accpt_rcpt"/>
</dbReference>
<evidence type="ECO:0000256" key="1">
    <source>
        <dbReference type="ARBA" id="ARBA00022500"/>
    </source>
</evidence>